<dbReference type="Pfam" id="PF05958">
    <property type="entry name" value="tRNA_U5-meth_tr"/>
    <property type="match status" value="1"/>
</dbReference>
<dbReference type="CDD" id="cd02440">
    <property type="entry name" value="AdoMet_MTases"/>
    <property type="match status" value="1"/>
</dbReference>
<dbReference type="SUPFAM" id="SSF50249">
    <property type="entry name" value="Nucleic acid-binding proteins"/>
    <property type="match status" value="1"/>
</dbReference>
<evidence type="ECO:0000256" key="3">
    <source>
        <dbReference type="ARBA" id="ARBA00022691"/>
    </source>
</evidence>
<dbReference type="NCBIfam" id="TIGR00479">
    <property type="entry name" value="rumA"/>
    <property type="match status" value="1"/>
</dbReference>
<dbReference type="Gene3D" id="3.40.50.150">
    <property type="entry name" value="Vaccinia Virus protein VP39"/>
    <property type="match status" value="1"/>
</dbReference>
<comment type="caution">
    <text evidence="8">The sequence shown here is derived from an EMBL/GenBank/DDBJ whole genome shotgun (WGS) entry which is preliminary data.</text>
</comment>
<evidence type="ECO:0000256" key="6">
    <source>
        <dbReference type="SAM" id="MobiDB-lite"/>
    </source>
</evidence>
<feature type="binding site" evidence="4">
    <location>
        <position position="353"/>
    </location>
    <ligand>
        <name>S-adenosyl-L-methionine</name>
        <dbReference type="ChEBI" id="CHEBI:59789"/>
    </ligand>
</feature>
<dbReference type="Gene3D" id="2.40.50.1070">
    <property type="match status" value="1"/>
</dbReference>
<feature type="compositionally biased region" description="Basic and acidic residues" evidence="6">
    <location>
        <begin position="37"/>
        <end position="52"/>
    </location>
</feature>
<feature type="binding site" evidence="4">
    <location>
        <position position="403"/>
    </location>
    <ligand>
        <name>S-adenosyl-L-methionine</name>
        <dbReference type="ChEBI" id="CHEBI:59789"/>
    </ligand>
</feature>
<reference evidence="8 9" key="1">
    <citation type="submission" date="2021-03" db="EMBL/GenBank/DDBJ databases">
        <title>Antimicrobial resistance genes in bacteria isolated from Japanese honey, and their potential for conferring macrolide and lincosamide resistance in the American foulbrood pathogen Paenibacillus larvae.</title>
        <authorList>
            <person name="Okamoto M."/>
            <person name="Kumagai M."/>
            <person name="Kanamori H."/>
            <person name="Takamatsu D."/>
        </authorList>
    </citation>
    <scope>NUCLEOTIDE SEQUENCE [LARGE SCALE GENOMIC DNA]</scope>
    <source>
        <strain evidence="8 9">J21TS3</strain>
    </source>
</reference>
<feature type="active site" description="Nucleophile" evidence="4">
    <location>
        <position position="478"/>
    </location>
</feature>
<dbReference type="Gene3D" id="2.40.50.140">
    <property type="entry name" value="Nucleic acid-binding proteins"/>
    <property type="match status" value="1"/>
</dbReference>
<sequence length="524" mass="57771">MAENKQNKAKGAAGGRGTEQRDFNPAGDRRSKRQAAHPKETGKHGKSGEKWHGAAPSTKGISPKNEPSAESVKVGEKIVVTIKRIGINGEGVGYYRKKAVFVHGALPDEVVKAKVTRTEPGYLTGEIIEIEKKSPQRKEPPCPIYYKCGGCQIQHMNYDAQLQAKEEIIRESFQRYTKLETLLIRPILGMDNPWGYRNKAQLQVGREGKDVIAGLYAMGTHRLIDISGCPIQHPVVNRVIEQVKEVLEELDIPVYNERTREGAIRTIVARVGQTSGKVQLTLITATDRLPDSRRLVGHLRARLPMVTTIAHNIHKGKSPLVFGSKTVILWGEEQLEESLGDVRFALSPRAFFQLNPEQTVKLYNAVQEAAGLNGSELVVDAYCGTGTIGLWLAPFAREVRGIELIPEAVADARANAKSTGVDNAHFYEGRAEQLLPEWVNRGIRPDVVVVDPPRTGCERPLLDAIVKAKPKRMVYVSCNPATLAKDCQVLISGGYKIEWAQPVDMFPQTSHVECVCSLIYKGGA</sequence>
<dbReference type="InterPro" id="IPR002792">
    <property type="entry name" value="TRAM_dom"/>
</dbReference>
<dbReference type="Pfam" id="PF01938">
    <property type="entry name" value="TRAM"/>
    <property type="match status" value="1"/>
</dbReference>
<evidence type="ECO:0000256" key="5">
    <source>
        <dbReference type="PROSITE-ProRule" id="PRU10015"/>
    </source>
</evidence>
<dbReference type="PROSITE" id="PS50926">
    <property type="entry name" value="TRAM"/>
    <property type="match status" value="1"/>
</dbReference>
<dbReference type="SUPFAM" id="SSF53335">
    <property type="entry name" value="S-adenosyl-L-methionine-dependent methyltransferases"/>
    <property type="match status" value="1"/>
</dbReference>
<evidence type="ECO:0000256" key="1">
    <source>
        <dbReference type="ARBA" id="ARBA00022603"/>
    </source>
</evidence>
<feature type="binding site" evidence="4">
    <location>
        <position position="451"/>
    </location>
    <ligand>
        <name>S-adenosyl-L-methionine</name>
        <dbReference type="ChEBI" id="CHEBI:59789"/>
    </ligand>
</feature>
<keyword evidence="2 4" id="KW-0808">Transferase</keyword>
<dbReference type="Proteomes" id="UP000680638">
    <property type="component" value="Unassembled WGS sequence"/>
</dbReference>
<evidence type="ECO:0000313" key="8">
    <source>
        <dbReference type="EMBL" id="GIO65181.1"/>
    </source>
</evidence>
<feature type="active site" evidence="5">
    <location>
        <position position="478"/>
    </location>
</feature>
<feature type="binding site" evidence="4">
    <location>
        <position position="382"/>
    </location>
    <ligand>
        <name>S-adenosyl-L-methionine</name>
        <dbReference type="ChEBI" id="CHEBI:59789"/>
    </ligand>
</feature>
<dbReference type="InterPro" id="IPR010280">
    <property type="entry name" value="U5_MeTrfase_fam"/>
</dbReference>
<organism evidence="8 9">
    <name type="scientific">Paenibacillus cookii</name>
    <dbReference type="NCBI Taxonomy" id="157839"/>
    <lineage>
        <taxon>Bacteria</taxon>
        <taxon>Bacillati</taxon>
        <taxon>Bacillota</taxon>
        <taxon>Bacilli</taxon>
        <taxon>Bacillales</taxon>
        <taxon>Paenibacillaceae</taxon>
        <taxon>Paenibacillus</taxon>
    </lineage>
</organism>
<dbReference type="PROSITE" id="PS51687">
    <property type="entry name" value="SAM_MT_RNA_M5U"/>
    <property type="match status" value="1"/>
</dbReference>
<dbReference type="RefSeq" id="WP_212946760.1">
    <property type="nucleotide sequence ID" value="NZ_BORW01000001.1"/>
</dbReference>
<dbReference type="InterPro" id="IPR012340">
    <property type="entry name" value="NA-bd_OB-fold"/>
</dbReference>
<dbReference type="InterPro" id="IPR030390">
    <property type="entry name" value="MeTrfase_TrmA_AS"/>
</dbReference>
<evidence type="ECO:0000256" key="2">
    <source>
        <dbReference type="ARBA" id="ARBA00022679"/>
    </source>
</evidence>
<evidence type="ECO:0000256" key="4">
    <source>
        <dbReference type="PROSITE-ProRule" id="PRU01024"/>
    </source>
</evidence>
<keyword evidence="3 4" id="KW-0949">S-adenosyl-L-methionine</keyword>
<evidence type="ECO:0000259" key="7">
    <source>
        <dbReference type="PROSITE" id="PS50926"/>
    </source>
</evidence>
<protein>
    <submittedName>
        <fullName evidence="8">tRNA (Uracil-5-)-methyltransferase</fullName>
    </submittedName>
</protein>
<feature type="region of interest" description="Disordered" evidence="6">
    <location>
        <begin position="1"/>
        <end position="72"/>
    </location>
</feature>
<dbReference type="EMBL" id="BORW01000001">
    <property type="protein sequence ID" value="GIO65181.1"/>
    <property type="molecule type" value="Genomic_DNA"/>
</dbReference>
<name>A0ABQ4LPJ4_9BACL</name>
<keyword evidence="9" id="KW-1185">Reference proteome</keyword>
<keyword evidence="1 4" id="KW-0489">Methyltransferase</keyword>
<gene>
    <name evidence="8" type="ORF">J21TS3_00020</name>
</gene>
<proteinExistence type="inferred from homology"/>
<dbReference type="InterPro" id="IPR029063">
    <property type="entry name" value="SAM-dependent_MTases_sf"/>
</dbReference>
<dbReference type="PANTHER" id="PTHR11061">
    <property type="entry name" value="RNA M5U METHYLTRANSFERASE"/>
    <property type="match status" value="1"/>
</dbReference>
<accession>A0ABQ4LPJ4</accession>
<dbReference type="PANTHER" id="PTHR11061:SF45">
    <property type="match status" value="1"/>
</dbReference>
<evidence type="ECO:0000313" key="9">
    <source>
        <dbReference type="Proteomes" id="UP000680638"/>
    </source>
</evidence>
<feature type="domain" description="TRAM" evidence="7">
    <location>
        <begin position="71"/>
        <end position="129"/>
    </location>
</feature>
<dbReference type="PROSITE" id="PS01231">
    <property type="entry name" value="TRMA_2"/>
    <property type="match status" value="1"/>
</dbReference>
<dbReference type="PROSITE" id="PS01230">
    <property type="entry name" value="TRMA_1"/>
    <property type="match status" value="1"/>
</dbReference>
<dbReference type="InterPro" id="IPR030391">
    <property type="entry name" value="MeTrfase_TrmA_CS"/>
</dbReference>
<comment type="similarity">
    <text evidence="4">Belongs to the class I-like SAM-binding methyltransferase superfamily. RNA M5U methyltransferase family.</text>
</comment>